<dbReference type="PANTHER" id="PTHR42836">
    <property type="entry name" value="7-CARBOXY-7-DEAZAGUANINE SYNTHASE"/>
    <property type="match status" value="1"/>
</dbReference>
<dbReference type="InterPro" id="IPR007197">
    <property type="entry name" value="rSAM"/>
</dbReference>
<feature type="binding site" evidence="8">
    <location>
        <position position="50"/>
    </location>
    <ligand>
        <name>Mg(2+)</name>
        <dbReference type="ChEBI" id="CHEBI:18420"/>
    </ligand>
</feature>
<evidence type="ECO:0000256" key="2">
    <source>
        <dbReference type="ARBA" id="ARBA00022691"/>
    </source>
</evidence>
<comment type="pathway">
    <text evidence="8">Purine metabolism; 7-cyano-7-deazaguanine biosynthesis.</text>
</comment>
<feature type="binding site" evidence="8">
    <location>
        <position position="80"/>
    </location>
    <ligand>
        <name>substrate</name>
    </ligand>
</feature>
<dbReference type="CDD" id="cd01335">
    <property type="entry name" value="Radical_SAM"/>
    <property type="match status" value="1"/>
</dbReference>
<dbReference type="InterPro" id="IPR058240">
    <property type="entry name" value="rSAM_sf"/>
</dbReference>
<dbReference type="PIRSF" id="PIRSF000370">
    <property type="entry name" value="QueE"/>
    <property type="match status" value="1"/>
</dbReference>
<comment type="subunit">
    <text evidence="8">Homodimer.</text>
</comment>
<dbReference type="GO" id="GO:0000287">
    <property type="term" value="F:magnesium ion binding"/>
    <property type="evidence" value="ECO:0007669"/>
    <property type="project" value="UniProtKB-UniRule"/>
</dbReference>
<comment type="cofactor">
    <cofactor evidence="8">
        <name>[4Fe-4S] cluster</name>
        <dbReference type="ChEBI" id="CHEBI:49883"/>
    </cofactor>
    <text evidence="8">Binds 1 [4Fe-4S] cluster. The cluster is coordinated with 3 cysteines and an exchangeable S-adenosyl-L-methionine.</text>
</comment>
<comment type="similarity">
    <text evidence="8">Belongs to the radical SAM superfamily. 7-carboxy-7-deazaguanine synthase family.</text>
</comment>
<dbReference type="PANTHER" id="PTHR42836:SF1">
    <property type="entry name" value="7-CARBOXY-7-DEAZAGUANINE SYNTHASE"/>
    <property type="match status" value="1"/>
</dbReference>
<keyword evidence="5 8" id="KW-0408">Iron</keyword>
<feature type="binding site" evidence="8">
    <location>
        <position position="82"/>
    </location>
    <ligand>
        <name>S-adenosyl-L-methionine</name>
        <dbReference type="ChEBI" id="CHEBI:59789"/>
    </ligand>
</feature>
<dbReference type="AlphaFoldDB" id="A0A450SFH3"/>
<evidence type="ECO:0000256" key="4">
    <source>
        <dbReference type="ARBA" id="ARBA00022842"/>
    </source>
</evidence>
<evidence type="ECO:0000256" key="1">
    <source>
        <dbReference type="ARBA" id="ARBA00022485"/>
    </source>
</evidence>
<keyword evidence="2 8" id="KW-0949">S-adenosyl-L-methionine</keyword>
<dbReference type="SFLD" id="SFLDS00029">
    <property type="entry name" value="Radical_SAM"/>
    <property type="match status" value="1"/>
</dbReference>
<keyword evidence="4 8" id="KW-0460">Magnesium</keyword>
<evidence type="ECO:0000256" key="5">
    <source>
        <dbReference type="ARBA" id="ARBA00023004"/>
    </source>
</evidence>
<dbReference type="Gene3D" id="3.20.20.70">
    <property type="entry name" value="Aldolase class I"/>
    <property type="match status" value="1"/>
</dbReference>
<reference evidence="10" key="1">
    <citation type="submission" date="2019-02" db="EMBL/GenBank/DDBJ databases">
        <authorList>
            <person name="Gruber-Vodicka R. H."/>
            <person name="Seah K. B. B."/>
        </authorList>
    </citation>
    <scope>NUCLEOTIDE SEQUENCE</scope>
    <source>
        <strain evidence="11">BECK_BZ106</strain>
        <strain evidence="10">BECK_BZ15</strain>
    </source>
</reference>
<name>A0A450SFH3_9GAMM</name>
<keyword evidence="8" id="KW-0671">Queuosine biosynthesis</keyword>
<dbReference type="GO" id="GO:0051539">
    <property type="term" value="F:4 iron, 4 sulfur cluster binding"/>
    <property type="evidence" value="ECO:0007669"/>
    <property type="project" value="UniProtKB-UniRule"/>
</dbReference>
<feature type="binding site" evidence="8">
    <location>
        <position position="41"/>
    </location>
    <ligand>
        <name>[4Fe-4S] cluster</name>
        <dbReference type="ChEBI" id="CHEBI:49883"/>
        <note>4Fe-4S-S-AdoMet</note>
    </ligand>
</feature>
<feature type="domain" description="Radical SAM core" evidence="9">
    <location>
        <begin position="28"/>
        <end position="228"/>
    </location>
</feature>
<evidence type="ECO:0000313" key="11">
    <source>
        <dbReference type="EMBL" id="VFJ71143.1"/>
    </source>
</evidence>
<feature type="binding site" evidence="8">
    <location>
        <begin position="22"/>
        <end position="24"/>
    </location>
    <ligand>
        <name>substrate</name>
    </ligand>
</feature>
<evidence type="ECO:0000259" key="9">
    <source>
        <dbReference type="PROSITE" id="PS51918"/>
    </source>
</evidence>
<comment type="catalytic activity">
    <reaction evidence="8">
        <text>6-carboxy-5,6,7,8-tetrahydropterin + H(+) = 7-carboxy-7-carbaguanine + NH4(+)</text>
        <dbReference type="Rhea" id="RHEA:27974"/>
        <dbReference type="ChEBI" id="CHEBI:15378"/>
        <dbReference type="ChEBI" id="CHEBI:28938"/>
        <dbReference type="ChEBI" id="CHEBI:61032"/>
        <dbReference type="ChEBI" id="CHEBI:61036"/>
        <dbReference type="EC" id="4.3.99.3"/>
    </reaction>
</comment>
<accession>A0A450SFH3</accession>
<feature type="binding site" evidence="8">
    <location>
        <position position="45"/>
    </location>
    <ligand>
        <name>[4Fe-4S] cluster</name>
        <dbReference type="ChEBI" id="CHEBI:49883"/>
        <note>4Fe-4S-S-AdoMet</note>
    </ligand>
</feature>
<organism evidence="10">
    <name type="scientific">Candidatus Kentrum sp. FW</name>
    <dbReference type="NCBI Taxonomy" id="2126338"/>
    <lineage>
        <taxon>Bacteria</taxon>
        <taxon>Pseudomonadati</taxon>
        <taxon>Pseudomonadota</taxon>
        <taxon>Gammaproteobacteria</taxon>
        <taxon>Candidatus Kentrum</taxon>
    </lineage>
</organism>
<keyword evidence="3 8" id="KW-0479">Metal-binding</keyword>
<feature type="binding site" evidence="8">
    <location>
        <position position="48"/>
    </location>
    <ligand>
        <name>[4Fe-4S] cluster</name>
        <dbReference type="ChEBI" id="CHEBI:49883"/>
        <note>4Fe-4S-S-AdoMet</note>
    </ligand>
</feature>
<comment type="cofactor">
    <cofactor evidence="8">
        <name>Mg(2+)</name>
        <dbReference type="ChEBI" id="CHEBI:18420"/>
    </cofactor>
</comment>
<evidence type="ECO:0000313" key="10">
    <source>
        <dbReference type="EMBL" id="VFJ51589.1"/>
    </source>
</evidence>
<dbReference type="EC" id="4.3.99.3" evidence="8"/>
<dbReference type="EMBL" id="CAADFD010000211">
    <property type="protein sequence ID" value="VFJ71143.1"/>
    <property type="molecule type" value="Genomic_DNA"/>
</dbReference>
<comment type="function">
    <text evidence="8">Catalyzes the complex heterocyclic radical-mediated conversion of 6-carboxy-5,6,7,8-tetrahydropterin (CPH4) to 7-carboxy-7-deazaguanine (CDG), a step common to the biosynthetic pathways of all 7-deazapurine-containing compounds.</text>
</comment>
<dbReference type="EMBL" id="CAADEW010000032">
    <property type="protein sequence ID" value="VFJ51589.1"/>
    <property type="molecule type" value="Genomic_DNA"/>
</dbReference>
<dbReference type="SUPFAM" id="SSF102114">
    <property type="entry name" value="Radical SAM enzymes"/>
    <property type="match status" value="1"/>
</dbReference>
<gene>
    <name evidence="8" type="primary">queE</name>
    <name evidence="10" type="ORF">BECKFW1821A_GA0114235_10323</name>
    <name evidence="11" type="ORF">BECKFW1821B_GA0114236_12113</name>
</gene>
<sequence>MPDSPQSSHHEQLRITEIFYSLQGETRTIGYPTVFIRLTGCPLRCVYCDTRYAFHGGQQMSPDRILAEVNAHQPHFVTVTGGEPLMQPACHRLITRLCDAGYQVSLETSGALDITAVDERVSIVMDLKTPGSGEVRKNRYRNLARLSTKDQVKFVVCDHHDYEWAKARLREFHIPQHSEVLFLPVHAPANTSPSAPETLTARTLADWILADRLPARMQIQLHKVLWGDVPGK</sequence>
<dbReference type="PROSITE" id="PS51918">
    <property type="entry name" value="RADICAL_SAM"/>
    <property type="match status" value="1"/>
</dbReference>
<comment type="cofactor">
    <cofactor evidence="8">
        <name>S-adenosyl-L-methionine</name>
        <dbReference type="ChEBI" id="CHEBI:59789"/>
    </cofactor>
    <text evidence="8">Binds 1 S-adenosyl-L-methionine per subunit.</text>
</comment>
<dbReference type="NCBIfam" id="TIGR04349">
    <property type="entry name" value="rSAM_QueE_gams"/>
    <property type="match status" value="1"/>
</dbReference>
<proteinExistence type="inferred from homology"/>
<protein>
    <recommendedName>
        <fullName evidence="8">7-carboxy-7-deazaguanine synthase</fullName>
        <shortName evidence="8">CDG synthase</shortName>
        <ecNumber evidence="8">4.3.99.3</ecNumber>
    </recommendedName>
    <alternativeName>
        <fullName evidence="8">Queuosine biosynthesis protein QueE</fullName>
    </alternativeName>
</protein>
<evidence type="ECO:0000256" key="8">
    <source>
        <dbReference type="HAMAP-Rule" id="MF_00917"/>
    </source>
</evidence>
<keyword evidence="1 8" id="KW-0004">4Fe-4S</keyword>
<feature type="binding site" evidence="8">
    <location>
        <position position="37"/>
    </location>
    <ligand>
        <name>substrate</name>
    </ligand>
</feature>
<dbReference type="UniPathway" id="UPA00391"/>
<keyword evidence="6 8" id="KW-0411">Iron-sulfur</keyword>
<comment type="caution">
    <text evidence="8">Lacks conserved residue(s) required for the propagation of feature annotation.</text>
</comment>
<evidence type="ECO:0000256" key="3">
    <source>
        <dbReference type="ARBA" id="ARBA00022723"/>
    </source>
</evidence>
<dbReference type="GO" id="GO:0016840">
    <property type="term" value="F:carbon-nitrogen lyase activity"/>
    <property type="evidence" value="ECO:0007669"/>
    <property type="project" value="UniProtKB-UniRule"/>
</dbReference>
<dbReference type="HAMAP" id="MF_00917">
    <property type="entry name" value="QueE"/>
    <property type="match status" value="1"/>
</dbReference>
<dbReference type="GO" id="GO:1904047">
    <property type="term" value="F:S-adenosyl-L-methionine binding"/>
    <property type="evidence" value="ECO:0007669"/>
    <property type="project" value="UniProtKB-UniRule"/>
</dbReference>
<dbReference type="InterPro" id="IPR027621">
    <property type="entry name" value="rSAM_QueE_gams"/>
</dbReference>
<evidence type="ECO:0000256" key="7">
    <source>
        <dbReference type="ARBA" id="ARBA00023239"/>
    </source>
</evidence>
<keyword evidence="7 8" id="KW-0456">Lyase</keyword>
<feature type="binding site" evidence="8">
    <location>
        <begin position="47"/>
        <end position="49"/>
    </location>
    <ligand>
        <name>S-adenosyl-L-methionine</name>
        <dbReference type="ChEBI" id="CHEBI:59789"/>
    </ligand>
</feature>
<dbReference type="Pfam" id="PF04055">
    <property type="entry name" value="Radical_SAM"/>
    <property type="match status" value="1"/>
</dbReference>
<dbReference type="GO" id="GO:0008616">
    <property type="term" value="P:tRNA queuosine(34) biosynthetic process"/>
    <property type="evidence" value="ECO:0007669"/>
    <property type="project" value="UniProtKB-UniRule"/>
</dbReference>
<dbReference type="InterPro" id="IPR013785">
    <property type="entry name" value="Aldolase_TIM"/>
</dbReference>
<dbReference type="InterPro" id="IPR024924">
    <property type="entry name" value="7-CO-7-deazaguanine_synth-like"/>
</dbReference>
<evidence type="ECO:0000256" key="6">
    <source>
        <dbReference type="ARBA" id="ARBA00023014"/>
    </source>
</evidence>